<dbReference type="Pfam" id="PF11357">
    <property type="entry name" value="Spy1"/>
    <property type="match status" value="1"/>
</dbReference>
<dbReference type="InterPro" id="IPR020984">
    <property type="entry name" value="Speedy"/>
</dbReference>
<organism evidence="3 4">
    <name type="scientific">Myodes glareolus</name>
    <name type="common">Bank vole</name>
    <name type="synonym">Clethrionomys glareolus</name>
    <dbReference type="NCBI Taxonomy" id="447135"/>
    <lineage>
        <taxon>Eukaryota</taxon>
        <taxon>Metazoa</taxon>
        <taxon>Chordata</taxon>
        <taxon>Craniata</taxon>
        <taxon>Vertebrata</taxon>
        <taxon>Euteleostomi</taxon>
        <taxon>Mammalia</taxon>
        <taxon>Eutheria</taxon>
        <taxon>Euarchontoglires</taxon>
        <taxon>Glires</taxon>
        <taxon>Rodentia</taxon>
        <taxon>Myomorpha</taxon>
        <taxon>Muroidea</taxon>
        <taxon>Cricetidae</taxon>
        <taxon>Arvicolinae</taxon>
        <taxon>Myodes</taxon>
    </lineage>
</organism>
<dbReference type="AlphaFoldDB" id="A0AAW0IFF3"/>
<protein>
    <submittedName>
        <fullName evidence="3">Uncharacterized protein</fullName>
    </submittedName>
</protein>
<dbReference type="GO" id="GO:0019901">
    <property type="term" value="F:protein kinase binding"/>
    <property type="evidence" value="ECO:0007669"/>
    <property type="project" value="InterPro"/>
</dbReference>
<accession>A0AAW0IFF3</accession>
<gene>
    <name evidence="3" type="ORF">U0070_001029</name>
</gene>
<evidence type="ECO:0000313" key="3">
    <source>
        <dbReference type="EMBL" id="KAK7812921.1"/>
    </source>
</evidence>
<dbReference type="EMBL" id="JBBHLL010000142">
    <property type="protein sequence ID" value="KAK7812921.1"/>
    <property type="molecule type" value="Genomic_DNA"/>
</dbReference>
<dbReference type="Proteomes" id="UP001488838">
    <property type="component" value="Unassembled WGS sequence"/>
</dbReference>
<comment type="caution">
    <text evidence="3">The sequence shown here is derived from an EMBL/GenBank/DDBJ whole genome shotgun (WGS) entry which is preliminary data.</text>
</comment>
<comment type="similarity">
    <text evidence="1">Belongs to the Speedy/Ringo family.</text>
</comment>
<sequence length="283" mass="32320">MKDTLCGSTILEISSTREGASSLDTARVQKEGGIDQSLGFVEGKKQVGRIVTAGQLSLCSEGQSPQPGITRPSPGVLTHGEISGPAEPRVEANSQPPSTSPKRKRNLSSDSEDDLAELLDPEPEPVWSVETLCGLRMTLRRRSASMVRPEHHKVFTRLLEDPVVKKFLAWDKTLRVSDKYLLSMVIAYFSRAGLFSWQYRPIHFFLALYLASDMEEDNQAPKQDIFYFLYGKSYAQRPMFHKLRFQFIRSMGWRIWVSREECEEIQAYNPELWVWVRDRTNLS</sequence>
<evidence type="ECO:0000256" key="1">
    <source>
        <dbReference type="ARBA" id="ARBA00010932"/>
    </source>
</evidence>
<dbReference type="PANTHER" id="PTHR31156">
    <property type="entry name" value="WBSCR19-LIKE PROTEIN"/>
    <property type="match status" value="1"/>
</dbReference>
<reference evidence="3 4" key="1">
    <citation type="journal article" date="2023" name="bioRxiv">
        <title>Conserved and derived expression patterns and positive selection on dental genes reveal complex evolutionary context of ever-growing rodent molars.</title>
        <authorList>
            <person name="Calamari Z.T."/>
            <person name="Song A."/>
            <person name="Cohen E."/>
            <person name="Akter M."/>
            <person name="Roy R.D."/>
            <person name="Hallikas O."/>
            <person name="Christensen M.M."/>
            <person name="Li P."/>
            <person name="Marangoni P."/>
            <person name="Jernvall J."/>
            <person name="Klein O.D."/>
        </authorList>
    </citation>
    <scope>NUCLEOTIDE SEQUENCE [LARGE SCALE GENOMIC DNA]</scope>
    <source>
        <strain evidence="3">V071</strain>
    </source>
</reference>
<dbReference type="InterPro" id="IPR057742">
    <property type="entry name" value="Speedy_E"/>
</dbReference>
<name>A0AAW0IFF3_MYOGA</name>
<feature type="region of interest" description="Disordered" evidence="2">
    <location>
        <begin position="59"/>
        <end position="120"/>
    </location>
</feature>
<keyword evidence="4" id="KW-1185">Reference proteome</keyword>
<evidence type="ECO:0000256" key="2">
    <source>
        <dbReference type="SAM" id="MobiDB-lite"/>
    </source>
</evidence>
<evidence type="ECO:0000313" key="4">
    <source>
        <dbReference type="Proteomes" id="UP001488838"/>
    </source>
</evidence>
<proteinExistence type="inferred from homology"/>
<feature type="compositionally biased region" description="Acidic residues" evidence="2">
    <location>
        <begin position="110"/>
        <end position="120"/>
    </location>
</feature>